<dbReference type="InterPro" id="IPR003035">
    <property type="entry name" value="RWP-RK_dom"/>
</dbReference>
<evidence type="ECO:0000313" key="9">
    <source>
        <dbReference type="Proteomes" id="UP001431209"/>
    </source>
</evidence>
<evidence type="ECO:0000256" key="4">
    <source>
        <dbReference type="ARBA" id="ARBA00023125"/>
    </source>
</evidence>
<reference evidence="8 9" key="1">
    <citation type="submission" date="2024-03" db="EMBL/GenBank/DDBJ databases">
        <title>The Acrasis kona genome and developmental transcriptomes reveal deep origins of eukaryotic multicellular pathways.</title>
        <authorList>
            <person name="Sheikh S."/>
            <person name="Fu C.-J."/>
            <person name="Brown M.W."/>
            <person name="Baldauf S.L."/>
        </authorList>
    </citation>
    <scope>NUCLEOTIDE SEQUENCE [LARGE SCALE GENOMIC DNA]</scope>
    <source>
        <strain evidence="8 9">ATCC MYA-3509</strain>
    </source>
</reference>
<sequence>MELEKQPTREELAQYFEMPIKAVAALMGISLTQLKRVCRQSGIPRWPYRKIQSIYGKIHEKQISMDKCTSTDRSATLKSEIDMLQQSIDAIKNDPSSLNLLDHEEDSEFVLPNSRAFARKRTADISQHAGLEFKRVRTASPSPRPLLRTQSLPEQRMLYNPLDDMQDALSKSMNELRYAQDQMCKITKNGHSQNMMMKDVNTMNLDRSTDQNSIEYLTPLRSLFPGHSMHLKHTQSF</sequence>
<dbReference type="PROSITE" id="PS51519">
    <property type="entry name" value="RWP_RK"/>
    <property type="match status" value="1"/>
</dbReference>
<accession>A0AAW2ZNK6</accession>
<evidence type="ECO:0000313" key="8">
    <source>
        <dbReference type="EMBL" id="KAL0490266.1"/>
    </source>
</evidence>
<dbReference type="GO" id="GO:0003677">
    <property type="term" value="F:DNA binding"/>
    <property type="evidence" value="ECO:0007669"/>
    <property type="project" value="UniProtKB-KW"/>
</dbReference>
<keyword evidence="9" id="KW-1185">Reference proteome</keyword>
<protein>
    <recommendedName>
        <fullName evidence="7">RWP-RK domain-containing protein</fullName>
    </recommendedName>
</protein>
<evidence type="ECO:0000256" key="1">
    <source>
        <dbReference type="ARBA" id="ARBA00004049"/>
    </source>
</evidence>
<name>A0AAW2ZNK6_9EUKA</name>
<dbReference type="PANTHER" id="PTHR46373:SF2">
    <property type="entry name" value="RWP-RK DOMAIN-CONTAINING PROTEIN"/>
    <property type="match status" value="1"/>
</dbReference>
<keyword evidence="4" id="KW-0238">DNA-binding</keyword>
<dbReference type="InterPro" id="IPR044607">
    <property type="entry name" value="RKD-like"/>
</dbReference>
<dbReference type="Proteomes" id="UP001431209">
    <property type="component" value="Unassembled WGS sequence"/>
</dbReference>
<dbReference type="PANTHER" id="PTHR46373">
    <property type="entry name" value="PROTEIN RKD4"/>
    <property type="match status" value="1"/>
</dbReference>
<organism evidence="8 9">
    <name type="scientific">Acrasis kona</name>
    <dbReference type="NCBI Taxonomy" id="1008807"/>
    <lineage>
        <taxon>Eukaryota</taxon>
        <taxon>Discoba</taxon>
        <taxon>Heterolobosea</taxon>
        <taxon>Tetramitia</taxon>
        <taxon>Eutetramitia</taxon>
        <taxon>Acrasidae</taxon>
        <taxon>Acrasis</taxon>
    </lineage>
</organism>
<dbReference type="EMBL" id="JAOPGA020001659">
    <property type="protein sequence ID" value="KAL0490266.1"/>
    <property type="molecule type" value="Genomic_DNA"/>
</dbReference>
<keyword evidence="2" id="KW-0805">Transcription regulation</keyword>
<comment type="function">
    <text evidence="1">Putative transcription factor.</text>
</comment>
<evidence type="ECO:0000256" key="3">
    <source>
        <dbReference type="ARBA" id="ARBA00023054"/>
    </source>
</evidence>
<dbReference type="AlphaFoldDB" id="A0AAW2ZNK6"/>
<evidence type="ECO:0000256" key="5">
    <source>
        <dbReference type="ARBA" id="ARBA00023163"/>
    </source>
</evidence>
<keyword evidence="6" id="KW-0539">Nucleus</keyword>
<gene>
    <name evidence="8" type="ORF">AKO1_006461</name>
</gene>
<evidence type="ECO:0000259" key="7">
    <source>
        <dbReference type="PROSITE" id="PS51519"/>
    </source>
</evidence>
<keyword evidence="3" id="KW-0175">Coiled coil</keyword>
<keyword evidence="5" id="KW-0804">Transcription</keyword>
<evidence type="ECO:0000256" key="6">
    <source>
        <dbReference type="ARBA" id="ARBA00023242"/>
    </source>
</evidence>
<dbReference type="GO" id="GO:0003700">
    <property type="term" value="F:DNA-binding transcription factor activity"/>
    <property type="evidence" value="ECO:0007669"/>
    <property type="project" value="InterPro"/>
</dbReference>
<proteinExistence type="predicted"/>
<evidence type="ECO:0000256" key="2">
    <source>
        <dbReference type="ARBA" id="ARBA00023015"/>
    </source>
</evidence>
<feature type="domain" description="RWP-RK" evidence="7">
    <location>
        <begin position="1"/>
        <end position="74"/>
    </location>
</feature>
<comment type="caution">
    <text evidence="8">The sequence shown here is derived from an EMBL/GenBank/DDBJ whole genome shotgun (WGS) entry which is preliminary data.</text>
</comment>
<dbReference type="Pfam" id="PF02042">
    <property type="entry name" value="RWP-RK"/>
    <property type="match status" value="1"/>
</dbReference>